<dbReference type="SUPFAM" id="SSF49899">
    <property type="entry name" value="Concanavalin A-like lectins/glucanases"/>
    <property type="match status" value="1"/>
</dbReference>
<dbReference type="InterPro" id="IPR051795">
    <property type="entry name" value="Glycosyl_Hydrlase_43"/>
</dbReference>
<feature type="signal peptide" evidence="6">
    <location>
        <begin position="1"/>
        <end position="23"/>
    </location>
</feature>
<dbReference type="InterPro" id="IPR029058">
    <property type="entry name" value="AB_hydrolase_fold"/>
</dbReference>
<dbReference type="Gene3D" id="3.40.50.1820">
    <property type="entry name" value="alpha/beta hydrolase"/>
    <property type="match status" value="1"/>
</dbReference>
<dbReference type="AlphaFoldDB" id="A0A414MIU2"/>
<comment type="similarity">
    <text evidence="1">Belongs to the glycosyl hydrolase 43 family.</text>
</comment>
<dbReference type="Pfam" id="PF20434">
    <property type="entry name" value="BD-FAE"/>
    <property type="match status" value="1"/>
</dbReference>
<organism evidence="9 10">
    <name type="scientific">Bacteroides eggerthii</name>
    <dbReference type="NCBI Taxonomy" id="28111"/>
    <lineage>
        <taxon>Bacteria</taxon>
        <taxon>Pseudomonadati</taxon>
        <taxon>Bacteroidota</taxon>
        <taxon>Bacteroidia</taxon>
        <taxon>Bacteroidales</taxon>
        <taxon>Bacteroidaceae</taxon>
        <taxon>Bacteroides</taxon>
    </lineage>
</organism>
<feature type="active site" description="Proton donor" evidence="4">
    <location>
        <position position="206"/>
    </location>
</feature>
<evidence type="ECO:0000256" key="6">
    <source>
        <dbReference type="SAM" id="SignalP"/>
    </source>
</evidence>
<keyword evidence="3" id="KW-0326">Glycosidase</keyword>
<evidence type="ECO:0000256" key="3">
    <source>
        <dbReference type="ARBA" id="ARBA00023295"/>
    </source>
</evidence>
<accession>A0A414MIU2</accession>
<dbReference type="Gene3D" id="2.115.10.20">
    <property type="entry name" value="Glycosyl hydrolase domain, family 43"/>
    <property type="match status" value="1"/>
</dbReference>
<dbReference type="Proteomes" id="UP000283538">
    <property type="component" value="Unassembled WGS sequence"/>
</dbReference>
<sequence length="813" mass="90618">MKKQKTLLLLCNLFCCILLPLSAQKPATNPVIYADAPDMSMLRVGDTYYMSSTTMHMSPGVPIMKSNDLVNWKLVNYAYDTLANIPTMNLDDGKNTYGRGSWASCLRYHEGVYYLSTFAQTTGKTYFYTTKNLEKGPWKCTEFSPAYHDHSFFFDEDGHIYMIYGNGKLFLAELKPDLSGVKPGTERVLIENASAPAGDNIMLGAEGSQLFKVNGKYYLFNITWPRGGVRTVIVHRADKITGPYEGRVVFQDRGIAQGGLVDTPDGRWFAYLFEDCGAVGRIPYLVPVEWKDGWPVLGVNGRAPAKLELPDSRGLIPGIVASDDFNRKKGERALPLVWQWNHNPDNALWSLSARKGYLRLTTGRMETSFTQAKNILTQRTIGPVCTGSVSMDVSGMKEGDFAGLSLFQRKYGQVGVKVTDGKKYIVMVNGENETPAEVEKVPLNQQVVYFKAECDFRNKVDKGYFYYSLDGSNWKAIGNVLKMQYTMPHFMGYRFALFNYATKEVGGYADFDYFKIEDKISDCRWEDICYADDKLEGHKLDIYLPDMDEPSYKVVVLIYGSAWFANNMKQAAFQVFGKSLLDKGFAVVSINHRSSGDAKFPAQINDVKAAIRFIRANAAKYKLDTSFIGITGFSSGGHLASLAGTTNGVKSYTIGAKTVDLEGNVGLYPSFSSRVDAVVNWFGPIDMTRMENCNTTKGANSPEAALIGGVPADNLDMLALLNPITYIDKNDPKFIVIHGEADTVVPNCQSIFFSEALRAQGRLEEFISVPGGQHGPVTFNENTLKKMIDFFAREAGIYRDLNRIRPIKCDDIK</sequence>
<dbReference type="GO" id="GO:0005975">
    <property type="term" value="P:carbohydrate metabolic process"/>
    <property type="evidence" value="ECO:0007669"/>
    <property type="project" value="InterPro"/>
</dbReference>
<proteinExistence type="inferred from homology"/>
<evidence type="ECO:0000259" key="8">
    <source>
        <dbReference type="Pfam" id="PF20434"/>
    </source>
</evidence>
<feature type="domain" description="BD-FAE-like" evidence="8">
    <location>
        <begin position="540"/>
        <end position="757"/>
    </location>
</feature>
<dbReference type="InterPro" id="IPR013320">
    <property type="entry name" value="ConA-like_dom_sf"/>
</dbReference>
<dbReference type="PANTHER" id="PTHR42812">
    <property type="entry name" value="BETA-XYLOSIDASE"/>
    <property type="match status" value="1"/>
</dbReference>
<comment type="caution">
    <text evidence="9">The sequence shown here is derived from an EMBL/GenBank/DDBJ whole genome shotgun (WGS) entry which is preliminary data.</text>
</comment>
<feature type="active site" description="Proton acceptor" evidence="4">
    <location>
        <position position="38"/>
    </location>
</feature>
<evidence type="ECO:0000256" key="1">
    <source>
        <dbReference type="ARBA" id="ARBA00009865"/>
    </source>
</evidence>
<evidence type="ECO:0000313" key="10">
    <source>
        <dbReference type="Proteomes" id="UP000283538"/>
    </source>
</evidence>
<feature type="domain" description="Beta-xylosidase C-terminal Concanavalin A-like" evidence="7">
    <location>
        <begin position="323"/>
        <end position="517"/>
    </location>
</feature>
<reference evidence="9 10" key="1">
    <citation type="submission" date="2018-08" db="EMBL/GenBank/DDBJ databases">
        <title>A genome reference for cultivated species of the human gut microbiota.</title>
        <authorList>
            <person name="Zou Y."/>
            <person name="Xue W."/>
            <person name="Luo G."/>
        </authorList>
    </citation>
    <scope>NUCLEOTIDE SEQUENCE [LARGE SCALE GENOMIC DNA]</scope>
    <source>
        <strain evidence="9 10">AM26-26AC</strain>
    </source>
</reference>
<dbReference type="CDD" id="cd09001">
    <property type="entry name" value="GH43_FsAxh1-like"/>
    <property type="match status" value="1"/>
</dbReference>
<keyword evidence="2 9" id="KW-0378">Hydrolase</keyword>
<dbReference type="SUPFAM" id="SSF53474">
    <property type="entry name" value="alpha/beta-Hydrolases"/>
    <property type="match status" value="1"/>
</dbReference>
<dbReference type="Pfam" id="PF17851">
    <property type="entry name" value="GH43_C2"/>
    <property type="match status" value="1"/>
</dbReference>
<evidence type="ECO:0000256" key="4">
    <source>
        <dbReference type="PIRSR" id="PIRSR606710-1"/>
    </source>
</evidence>
<dbReference type="RefSeq" id="WP_050793236.1">
    <property type="nucleotide sequence ID" value="NZ_JAQECU010000009.1"/>
</dbReference>
<dbReference type="PANTHER" id="PTHR42812:SF12">
    <property type="entry name" value="BETA-XYLOSIDASE-RELATED"/>
    <property type="match status" value="1"/>
</dbReference>
<gene>
    <name evidence="9" type="ORF">DW701_02585</name>
</gene>
<dbReference type="GO" id="GO:0004553">
    <property type="term" value="F:hydrolase activity, hydrolyzing O-glycosyl compounds"/>
    <property type="evidence" value="ECO:0007669"/>
    <property type="project" value="InterPro"/>
</dbReference>
<keyword evidence="6" id="KW-0732">Signal</keyword>
<dbReference type="SUPFAM" id="SSF75005">
    <property type="entry name" value="Arabinanase/levansucrase/invertase"/>
    <property type="match status" value="1"/>
</dbReference>
<name>A0A414MIU2_9BACE</name>
<feature type="site" description="Important for catalytic activity, responsible for pKa modulation of the active site Glu and correct orientation of both the proton donor and substrate" evidence="5">
    <location>
        <position position="149"/>
    </location>
</feature>
<feature type="chain" id="PRO_5019557733" evidence="6">
    <location>
        <begin position="24"/>
        <end position="813"/>
    </location>
</feature>
<evidence type="ECO:0000259" key="7">
    <source>
        <dbReference type="Pfam" id="PF17851"/>
    </source>
</evidence>
<evidence type="ECO:0000256" key="5">
    <source>
        <dbReference type="PIRSR" id="PIRSR606710-2"/>
    </source>
</evidence>
<dbReference type="InterPro" id="IPR023296">
    <property type="entry name" value="Glyco_hydro_beta-prop_sf"/>
</dbReference>
<dbReference type="InterPro" id="IPR006710">
    <property type="entry name" value="Glyco_hydro_43"/>
</dbReference>
<evidence type="ECO:0000313" key="9">
    <source>
        <dbReference type="EMBL" id="RHF11690.1"/>
    </source>
</evidence>
<dbReference type="Pfam" id="PF04616">
    <property type="entry name" value="Glyco_hydro_43"/>
    <property type="match status" value="1"/>
</dbReference>
<evidence type="ECO:0000256" key="2">
    <source>
        <dbReference type="ARBA" id="ARBA00022801"/>
    </source>
</evidence>
<dbReference type="InterPro" id="IPR049492">
    <property type="entry name" value="BD-FAE-like_dom"/>
</dbReference>
<dbReference type="EMBL" id="QSLA01000002">
    <property type="protein sequence ID" value="RHF11690.1"/>
    <property type="molecule type" value="Genomic_DNA"/>
</dbReference>
<dbReference type="InterPro" id="IPR041542">
    <property type="entry name" value="GH43_C2"/>
</dbReference>
<dbReference type="ESTHER" id="9bace-a0a380yku1">
    <property type="family name" value="BD-FAE"/>
</dbReference>
<dbReference type="Gene3D" id="2.60.120.200">
    <property type="match status" value="1"/>
</dbReference>
<protein>
    <submittedName>
        <fullName evidence="9">Glycoside hydrolase</fullName>
    </submittedName>
</protein>